<feature type="compositionally biased region" description="Basic and acidic residues" evidence="1">
    <location>
        <begin position="1"/>
        <end position="19"/>
    </location>
</feature>
<dbReference type="EMBL" id="SMKY01000366">
    <property type="protein sequence ID" value="TDD64341.1"/>
    <property type="molecule type" value="Genomic_DNA"/>
</dbReference>
<name>A0A4R4ZYJ3_9ACTN</name>
<keyword evidence="3" id="KW-1185">Reference proteome</keyword>
<feature type="region of interest" description="Disordered" evidence="1">
    <location>
        <begin position="1"/>
        <end position="33"/>
    </location>
</feature>
<accession>A0A4R4ZYJ3</accession>
<evidence type="ECO:0000256" key="1">
    <source>
        <dbReference type="SAM" id="MobiDB-lite"/>
    </source>
</evidence>
<evidence type="ECO:0000313" key="2">
    <source>
        <dbReference type="EMBL" id="TDD64341.1"/>
    </source>
</evidence>
<comment type="caution">
    <text evidence="2">The sequence shown here is derived from an EMBL/GenBank/DDBJ whole genome shotgun (WGS) entry which is preliminary data.</text>
</comment>
<gene>
    <name evidence="2" type="ORF">E1293_41620</name>
</gene>
<sequence length="158" mass="17497">MKLLPHVRDPDDQEAHTARPDLAGPSGVAEDHHMRARRRLRRRSRNSDVLAQQPAVRVLADVLPLDLPLASWTVHPWGPVCLTGHVGPPGADTPDKIGAAYDAIEQWARFLRVDVVARPYAPGETIHLQARGTHGGVEIHMLAVVPDDGGAWRHRRER</sequence>
<protein>
    <submittedName>
        <fullName evidence="2">Uncharacterized protein</fullName>
    </submittedName>
</protein>
<dbReference type="RefSeq" id="WP_132204786.1">
    <property type="nucleotide sequence ID" value="NZ_SMKY01000366.1"/>
</dbReference>
<evidence type="ECO:0000313" key="3">
    <source>
        <dbReference type="Proteomes" id="UP000295578"/>
    </source>
</evidence>
<organism evidence="2 3">
    <name type="scientific">Actinomadura darangshiensis</name>
    <dbReference type="NCBI Taxonomy" id="705336"/>
    <lineage>
        <taxon>Bacteria</taxon>
        <taxon>Bacillati</taxon>
        <taxon>Actinomycetota</taxon>
        <taxon>Actinomycetes</taxon>
        <taxon>Streptosporangiales</taxon>
        <taxon>Thermomonosporaceae</taxon>
        <taxon>Actinomadura</taxon>
    </lineage>
</organism>
<proteinExistence type="predicted"/>
<dbReference type="AlphaFoldDB" id="A0A4R4ZYJ3"/>
<dbReference type="Proteomes" id="UP000295578">
    <property type="component" value="Unassembled WGS sequence"/>
</dbReference>
<reference evidence="2 3" key="1">
    <citation type="submission" date="2019-03" db="EMBL/GenBank/DDBJ databases">
        <title>Draft genome sequences of novel Actinobacteria.</title>
        <authorList>
            <person name="Sahin N."/>
            <person name="Ay H."/>
            <person name="Saygin H."/>
        </authorList>
    </citation>
    <scope>NUCLEOTIDE SEQUENCE [LARGE SCALE GENOMIC DNA]</scope>
    <source>
        <strain evidence="2 3">DSM 45941</strain>
    </source>
</reference>